<dbReference type="AlphaFoldDB" id="A0A077MBI5"/>
<dbReference type="InterPro" id="IPR002797">
    <property type="entry name" value="Polysacc_synth"/>
</dbReference>
<dbReference type="PANTHER" id="PTHR30250">
    <property type="entry name" value="PST FAMILY PREDICTED COLANIC ACID TRANSPORTER"/>
    <property type="match status" value="1"/>
</dbReference>
<sequence>MSQRFGGAALGYLTIALAAVVNLVTMPIILRSLGQTEFGIYSLVFAAANLLGLVGAGFNAAYLRFYWHGTVEGLREASINRVFATLLVVTGGIVAIVGLLLSPFAPSLLGGSGSGPQATLVRELWLLMVLTVALSIPMNLFDTYLLAKDNIVANKVVAMVRQVVAPLLFVPAVLAGAGSLGMAVVTFGLYGVTSAWTLWRCVHHLGFRVAREFDRSLALAVGGFSSFLLLNTLIDQVNWTADKILLSWTSGVSEVAVYSLGAQVNFYFMMLSVSLLAVFTPLVHELVARRDQASLGSRVTALARIQAMSLALVLLTFVFWGKPLMIAWVGPAYAESYTVAAVLMAGGFIAFVQNVAIEVQKARNLHRFRILLLAGASLLNVAISVQLSQHLGARGAALGTAIILVVANGLAIGVYSQVRVGVDLISAWRAVGRTVWAPVVLSAATALACRHLFAESLVYALVGAGVTVLTYVTVTWWVGMSGDERSGFRALVMSRWV</sequence>
<keyword evidence="5 6" id="KW-0472">Membrane</keyword>
<dbReference type="InterPro" id="IPR050833">
    <property type="entry name" value="Poly_Biosynth_Transport"/>
</dbReference>
<feature type="transmembrane region" description="Helical" evidence="6">
    <location>
        <begin position="12"/>
        <end position="34"/>
    </location>
</feature>
<feature type="transmembrane region" description="Helical" evidence="6">
    <location>
        <begin position="435"/>
        <end position="453"/>
    </location>
</feature>
<evidence type="ECO:0000256" key="5">
    <source>
        <dbReference type="ARBA" id="ARBA00023136"/>
    </source>
</evidence>
<feature type="transmembrane region" description="Helical" evidence="6">
    <location>
        <begin position="368"/>
        <end position="387"/>
    </location>
</feature>
<comment type="caution">
    <text evidence="7">The sequence shown here is derived from an EMBL/GenBank/DDBJ whole genome shotgun (WGS) entry which is preliminary data.</text>
</comment>
<dbReference type="GO" id="GO:0005886">
    <property type="term" value="C:plasma membrane"/>
    <property type="evidence" value="ECO:0007669"/>
    <property type="project" value="UniProtKB-SubCell"/>
</dbReference>
<feature type="transmembrane region" description="Helical" evidence="6">
    <location>
        <begin position="459"/>
        <end position="479"/>
    </location>
</feature>
<dbReference type="OrthoDB" id="5751261at2"/>
<evidence type="ECO:0000256" key="1">
    <source>
        <dbReference type="ARBA" id="ARBA00004651"/>
    </source>
</evidence>
<keyword evidence="4 6" id="KW-1133">Transmembrane helix</keyword>
<comment type="subcellular location">
    <subcellularLocation>
        <location evidence="1">Cell membrane</location>
        <topology evidence="1">Multi-pass membrane protein</topology>
    </subcellularLocation>
</comment>
<evidence type="ECO:0000313" key="8">
    <source>
        <dbReference type="Proteomes" id="UP000035720"/>
    </source>
</evidence>
<feature type="transmembrane region" description="Helical" evidence="6">
    <location>
        <begin position="267"/>
        <end position="288"/>
    </location>
</feature>
<keyword evidence="2" id="KW-1003">Cell membrane</keyword>
<protein>
    <recommendedName>
        <fullName evidence="9">Polysaccharide biosynthesis protein C-terminal domain-containing protein</fullName>
    </recommendedName>
</protein>
<feature type="transmembrane region" description="Helical" evidence="6">
    <location>
        <begin position="309"/>
        <end position="330"/>
    </location>
</feature>
<evidence type="ECO:0000256" key="6">
    <source>
        <dbReference type="SAM" id="Phobius"/>
    </source>
</evidence>
<keyword evidence="3 6" id="KW-0812">Transmembrane</keyword>
<feature type="transmembrane region" description="Helical" evidence="6">
    <location>
        <begin position="336"/>
        <end position="356"/>
    </location>
</feature>
<evidence type="ECO:0000313" key="7">
    <source>
        <dbReference type="EMBL" id="CCI52013.1"/>
    </source>
</evidence>
<feature type="transmembrane region" description="Helical" evidence="6">
    <location>
        <begin position="168"/>
        <end position="196"/>
    </location>
</feature>
<feature type="transmembrane region" description="Helical" evidence="6">
    <location>
        <begin position="82"/>
        <end position="104"/>
    </location>
</feature>
<evidence type="ECO:0000256" key="3">
    <source>
        <dbReference type="ARBA" id="ARBA00022692"/>
    </source>
</evidence>
<feature type="transmembrane region" description="Helical" evidence="6">
    <location>
        <begin position="40"/>
        <end position="62"/>
    </location>
</feature>
<dbReference type="RefSeq" id="WP_048544481.1">
    <property type="nucleotide sequence ID" value="NZ_HF571038.1"/>
</dbReference>
<name>A0A077MBI5_9MICO</name>
<reference evidence="7 8" key="1">
    <citation type="journal article" date="2013" name="ISME J.">
        <title>A metabolic model for members of the genus Tetrasphaera involved in enhanced biological phosphorus removal.</title>
        <authorList>
            <person name="Kristiansen R."/>
            <person name="Nguyen H.T.T."/>
            <person name="Saunders A.M."/>
            <person name="Nielsen J.L."/>
            <person name="Wimmer R."/>
            <person name="Le V.Q."/>
            <person name="McIlroy S.J."/>
            <person name="Petrovski S."/>
            <person name="Seviour R.J."/>
            <person name="Calteau A."/>
            <person name="Nielsen K.L."/>
            <person name="Nielsen P.H."/>
        </authorList>
    </citation>
    <scope>NUCLEOTIDE SEQUENCE [LARGE SCALE GENOMIC DNA]</scope>
    <source>
        <strain evidence="7 8">Ben 74</strain>
    </source>
</reference>
<feature type="transmembrane region" description="Helical" evidence="6">
    <location>
        <begin position="393"/>
        <end position="415"/>
    </location>
</feature>
<keyword evidence="8" id="KW-1185">Reference proteome</keyword>
<dbReference type="Pfam" id="PF01943">
    <property type="entry name" value="Polysacc_synt"/>
    <property type="match status" value="1"/>
</dbReference>
<proteinExistence type="predicted"/>
<accession>A0A077MBI5</accession>
<evidence type="ECO:0008006" key="9">
    <source>
        <dbReference type="Google" id="ProtNLM"/>
    </source>
</evidence>
<gene>
    <name evidence="7" type="ORF">BN13_140005</name>
</gene>
<evidence type="ECO:0000256" key="2">
    <source>
        <dbReference type="ARBA" id="ARBA00022475"/>
    </source>
</evidence>
<dbReference type="EMBL" id="CAJC01000046">
    <property type="protein sequence ID" value="CCI52013.1"/>
    <property type="molecule type" value="Genomic_DNA"/>
</dbReference>
<dbReference type="Proteomes" id="UP000035720">
    <property type="component" value="Unassembled WGS sequence"/>
</dbReference>
<dbReference type="STRING" id="1193518.BN13_140005"/>
<evidence type="ECO:0000256" key="4">
    <source>
        <dbReference type="ARBA" id="ARBA00022989"/>
    </source>
</evidence>
<feature type="transmembrane region" description="Helical" evidence="6">
    <location>
        <begin position="124"/>
        <end position="147"/>
    </location>
</feature>
<organism evidence="7 8">
    <name type="scientific">Nostocoides jenkinsii Ben 74</name>
    <dbReference type="NCBI Taxonomy" id="1193518"/>
    <lineage>
        <taxon>Bacteria</taxon>
        <taxon>Bacillati</taxon>
        <taxon>Actinomycetota</taxon>
        <taxon>Actinomycetes</taxon>
        <taxon>Micrococcales</taxon>
        <taxon>Intrasporangiaceae</taxon>
        <taxon>Nostocoides</taxon>
    </lineage>
</organism>
<dbReference type="PANTHER" id="PTHR30250:SF26">
    <property type="entry name" value="PSMA PROTEIN"/>
    <property type="match status" value="1"/>
</dbReference>